<accession>A0ABR4NI01</accession>
<dbReference type="Proteomes" id="UP001527925">
    <property type="component" value="Unassembled WGS sequence"/>
</dbReference>
<evidence type="ECO:0000259" key="2">
    <source>
        <dbReference type="Pfam" id="PF12572"/>
    </source>
</evidence>
<feature type="region of interest" description="Disordered" evidence="1">
    <location>
        <begin position="1"/>
        <end position="163"/>
    </location>
</feature>
<dbReference type="InterPro" id="IPR022226">
    <property type="entry name" value="DUF3752"/>
</dbReference>
<protein>
    <recommendedName>
        <fullName evidence="2">DUF3752 domain-containing protein</fullName>
    </recommendedName>
</protein>
<dbReference type="PANTHER" id="PTHR46370:SF1">
    <property type="entry name" value="GPALPP MOTIFS-CONTAINING PROTEIN 1"/>
    <property type="match status" value="1"/>
</dbReference>
<sequence length="243" mass="26955">MGPSLPPPGAMGSRGGGDDSDDDVGPKPLDIPEEQRRELGRLAKLREVEERMAGKDTGDAAKGGDGSSKGNSAQGVQREDWMTVPPEARRLDLGLQTKPRQFSATTKPKTVDSSMWTESPEERAKRILAGDDKSRKRKAGRDADDDDGGAAERRVRAPTREERQTAELVARYNAVHRAKPLVDDHIVEYVESGRLAADDAAQRPFDRERDVVSRRVDGRARQRLLDDAQRLDDKFTRGKRTFL</sequence>
<dbReference type="EMBL" id="JADGIZ020000004">
    <property type="protein sequence ID" value="KAL2919162.1"/>
    <property type="molecule type" value="Genomic_DNA"/>
</dbReference>
<dbReference type="InterPro" id="IPR046331">
    <property type="entry name" value="GPAM1-like"/>
</dbReference>
<dbReference type="Pfam" id="PF12572">
    <property type="entry name" value="DUF3752"/>
    <property type="match status" value="1"/>
</dbReference>
<evidence type="ECO:0000256" key="1">
    <source>
        <dbReference type="SAM" id="MobiDB-lite"/>
    </source>
</evidence>
<feature type="domain" description="DUF3752" evidence="2">
    <location>
        <begin position="85"/>
        <end position="236"/>
    </location>
</feature>
<reference evidence="3 4" key="1">
    <citation type="submission" date="2023-09" db="EMBL/GenBank/DDBJ databases">
        <title>Pangenome analysis of Batrachochytrium dendrobatidis and related Chytrids.</title>
        <authorList>
            <person name="Yacoub M.N."/>
            <person name="Stajich J.E."/>
            <person name="James T.Y."/>
        </authorList>
    </citation>
    <scope>NUCLEOTIDE SEQUENCE [LARGE SCALE GENOMIC DNA]</scope>
    <source>
        <strain evidence="3 4">JEL0888</strain>
    </source>
</reference>
<feature type="compositionally biased region" description="Polar residues" evidence="1">
    <location>
        <begin position="98"/>
        <end position="117"/>
    </location>
</feature>
<feature type="compositionally biased region" description="Basic and acidic residues" evidence="1">
    <location>
        <begin position="120"/>
        <end position="134"/>
    </location>
</feature>
<keyword evidence="4" id="KW-1185">Reference proteome</keyword>
<proteinExistence type="predicted"/>
<feature type="compositionally biased region" description="Basic and acidic residues" evidence="1">
    <location>
        <begin position="33"/>
        <end position="59"/>
    </location>
</feature>
<comment type="caution">
    <text evidence="3">The sequence shown here is derived from an EMBL/GenBank/DDBJ whole genome shotgun (WGS) entry which is preliminary data.</text>
</comment>
<gene>
    <name evidence="3" type="ORF">HK105_201437</name>
</gene>
<evidence type="ECO:0000313" key="3">
    <source>
        <dbReference type="EMBL" id="KAL2919162.1"/>
    </source>
</evidence>
<feature type="compositionally biased region" description="Basic and acidic residues" evidence="1">
    <location>
        <begin position="77"/>
        <end position="92"/>
    </location>
</feature>
<dbReference type="PANTHER" id="PTHR46370">
    <property type="entry name" value="GPALPP MOTIFS-CONTAINING PROTEIN 1"/>
    <property type="match status" value="1"/>
</dbReference>
<feature type="compositionally biased region" description="Basic and acidic residues" evidence="1">
    <location>
        <begin position="150"/>
        <end position="163"/>
    </location>
</feature>
<organism evidence="3 4">
    <name type="scientific">Polyrhizophydium stewartii</name>
    <dbReference type="NCBI Taxonomy" id="2732419"/>
    <lineage>
        <taxon>Eukaryota</taxon>
        <taxon>Fungi</taxon>
        <taxon>Fungi incertae sedis</taxon>
        <taxon>Chytridiomycota</taxon>
        <taxon>Chytridiomycota incertae sedis</taxon>
        <taxon>Chytridiomycetes</taxon>
        <taxon>Rhizophydiales</taxon>
        <taxon>Rhizophydiales incertae sedis</taxon>
        <taxon>Polyrhizophydium</taxon>
    </lineage>
</organism>
<evidence type="ECO:0000313" key="4">
    <source>
        <dbReference type="Proteomes" id="UP001527925"/>
    </source>
</evidence>
<name>A0ABR4NI01_9FUNG</name>